<accession>A0A2U1M442</accession>
<dbReference type="InterPro" id="IPR031657">
    <property type="entry name" value="REPA_OB_2"/>
</dbReference>
<comment type="caution">
    <text evidence="4">The sequence shown here is derived from an EMBL/GenBank/DDBJ whole genome shotgun (WGS) entry which is preliminary data.</text>
</comment>
<dbReference type="Proteomes" id="UP000245207">
    <property type="component" value="Unassembled WGS sequence"/>
</dbReference>
<dbReference type="AlphaFoldDB" id="A0A2U1M442"/>
<evidence type="ECO:0000259" key="3">
    <source>
        <dbReference type="Pfam" id="PF16900"/>
    </source>
</evidence>
<reference evidence="4 5" key="1">
    <citation type="journal article" date="2018" name="Mol. Plant">
        <title>The genome of Artemisia annua provides insight into the evolution of Asteraceae family and artemisinin biosynthesis.</title>
        <authorList>
            <person name="Shen Q."/>
            <person name="Zhang L."/>
            <person name="Liao Z."/>
            <person name="Wang S."/>
            <person name="Yan T."/>
            <person name="Shi P."/>
            <person name="Liu M."/>
            <person name="Fu X."/>
            <person name="Pan Q."/>
            <person name="Wang Y."/>
            <person name="Lv Z."/>
            <person name="Lu X."/>
            <person name="Zhang F."/>
            <person name="Jiang W."/>
            <person name="Ma Y."/>
            <person name="Chen M."/>
            <person name="Hao X."/>
            <person name="Li L."/>
            <person name="Tang Y."/>
            <person name="Lv G."/>
            <person name="Zhou Y."/>
            <person name="Sun X."/>
            <person name="Brodelius P.E."/>
            <person name="Rose J.K.C."/>
            <person name="Tang K."/>
        </authorList>
    </citation>
    <scope>NUCLEOTIDE SEQUENCE [LARGE SCALE GENOMIC DNA]</scope>
    <source>
        <strain evidence="5">cv. Huhao1</strain>
        <tissue evidence="4">Leaf</tissue>
    </source>
</reference>
<organism evidence="4 5">
    <name type="scientific">Artemisia annua</name>
    <name type="common">Sweet wormwood</name>
    <dbReference type="NCBI Taxonomy" id="35608"/>
    <lineage>
        <taxon>Eukaryota</taxon>
        <taxon>Viridiplantae</taxon>
        <taxon>Streptophyta</taxon>
        <taxon>Embryophyta</taxon>
        <taxon>Tracheophyta</taxon>
        <taxon>Spermatophyta</taxon>
        <taxon>Magnoliopsida</taxon>
        <taxon>eudicotyledons</taxon>
        <taxon>Gunneridae</taxon>
        <taxon>Pentapetalae</taxon>
        <taxon>asterids</taxon>
        <taxon>campanulids</taxon>
        <taxon>Asterales</taxon>
        <taxon>Asteraceae</taxon>
        <taxon>Asteroideae</taxon>
        <taxon>Anthemideae</taxon>
        <taxon>Artemisiinae</taxon>
        <taxon>Artemisia</taxon>
    </lineage>
</organism>
<name>A0A2U1M442_ARTAN</name>
<dbReference type="Gene3D" id="2.40.50.140">
    <property type="entry name" value="Nucleic acid-binding proteins"/>
    <property type="match status" value="3"/>
</dbReference>
<proteinExistence type="predicted"/>
<dbReference type="SUPFAM" id="SSF50249">
    <property type="entry name" value="Nucleic acid-binding proteins"/>
    <property type="match status" value="3"/>
</dbReference>
<dbReference type="Pfam" id="PF02721">
    <property type="entry name" value="DUF223"/>
    <property type="match status" value="1"/>
</dbReference>
<dbReference type="EMBL" id="PKPP01006587">
    <property type="protein sequence ID" value="PWA56033.1"/>
    <property type="molecule type" value="Genomic_DNA"/>
</dbReference>
<evidence type="ECO:0000259" key="2">
    <source>
        <dbReference type="Pfam" id="PF02721"/>
    </source>
</evidence>
<dbReference type="OrthoDB" id="1931061at2759"/>
<evidence type="ECO:0000313" key="4">
    <source>
        <dbReference type="EMBL" id="PWA56033.1"/>
    </source>
</evidence>
<evidence type="ECO:0000313" key="5">
    <source>
        <dbReference type="Proteomes" id="UP000245207"/>
    </source>
</evidence>
<feature type="domain" description="Replication protein A 70 kDa DNA-binding subunit B/D first OB fold" evidence="2">
    <location>
        <begin position="15"/>
        <end position="107"/>
    </location>
</feature>
<dbReference type="InterPro" id="IPR003871">
    <property type="entry name" value="RFA1B/D_OB_1st"/>
</dbReference>
<dbReference type="CDD" id="cd04481">
    <property type="entry name" value="RPA1_DBD_B_like"/>
    <property type="match status" value="1"/>
</dbReference>
<dbReference type="STRING" id="35608.A0A2U1M442"/>
<dbReference type="InterPro" id="IPR012340">
    <property type="entry name" value="NA-bd_OB-fold"/>
</dbReference>
<dbReference type="GO" id="GO:0003677">
    <property type="term" value="F:DNA binding"/>
    <property type="evidence" value="ECO:0007669"/>
    <property type="project" value="UniProtKB-KW"/>
</dbReference>
<gene>
    <name evidence="4" type="ORF">CTI12_AA402530</name>
</gene>
<evidence type="ECO:0000256" key="1">
    <source>
        <dbReference type="ARBA" id="ARBA00023125"/>
    </source>
</evidence>
<keyword evidence="5" id="KW-1185">Reference proteome</keyword>
<sequence>MSNRYQYVGDLRLNVTKKWTINVMIARAWTTYNPTTNRILSLDLILLDERRSSIHAKIPFKLINKYKDRVKEGCVYKIHNFTVLYYEKIVYRPLDRNFFVEFCYTTTTDPLGIQPDLFDRYVFAFLPFGSLTNRYGNQIYLTDVIGVLREWGPLQDTVGKNQGCNPQLRKIVIADLSDVKLNISLWGKMALMYEDSLINSMKDTNIVVVLTCCKVGPYGGAPQLTTTVSTQFHINLPIVEAVAYANRPIHPVIFTSPYLKTEELKVTRMPEIYKRLTHGVDVGTRFIVYGMVIGIDLNQYSCDACKKNVANPRQTYKSIITIQDDNEEMNCVLFNTDAILLLGHTVDELITKSIKEGVGEPDWIVDYFIDSLIAKWVVLGIKIDSYNLAPTYVRRYIVTKYYGEDLNALNKYFGSSSISTMRMVYSDVNIPSSLNDFDMDDYVIDDNNMGSTTTDYEEKIMDELMWGQVCETKDSLQVEVQDVVARDIGVNTIVSSSFSAEDNIQTEIDTPDDVGVEDTNVEDNQVDETGVGEARPPGQPGLLLTIL</sequence>
<protein>
    <submittedName>
        <fullName evidence="4">Replication protein A 70 kDa DNA-binding subunit B</fullName>
    </submittedName>
</protein>
<dbReference type="PANTHER" id="PTHR47165:SF4">
    <property type="entry name" value="OS03G0429900 PROTEIN"/>
    <property type="match status" value="1"/>
</dbReference>
<feature type="domain" description="Replication protein A OB" evidence="3">
    <location>
        <begin position="141"/>
        <end position="235"/>
    </location>
</feature>
<keyword evidence="1 4" id="KW-0238">DNA-binding</keyword>
<dbReference type="Pfam" id="PF16900">
    <property type="entry name" value="REPA_OB_2"/>
    <property type="match status" value="1"/>
</dbReference>
<dbReference type="PANTHER" id="PTHR47165">
    <property type="entry name" value="OS03G0429900 PROTEIN"/>
    <property type="match status" value="1"/>
</dbReference>